<dbReference type="Pfam" id="PF00561">
    <property type="entry name" value="Abhydrolase_1"/>
    <property type="match status" value="1"/>
</dbReference>
<dbReference type="GO" id="GO:0016787">
    <property type="term" value="F:hydrolase activity"/>
    <property type="evidence" value="ECO:0007669"/>
    <property type="project" value="UniProtKB-KW"/>
</dbReference>
<dbReference type="RefSeq" id="WP_163777947.1">
    <property type="nucleotide sequence ID" value="NZ_AP022569.1"/>
</dbReference>
<dbReference type="Proteomes" id="UP000465866">
    <property type="component" value="Chromosome"/>
</dbReference>
<dbReference type="SUPFAM" id="SSF53474">
    <property type="entry name" value="alpha/beta-Hydrolases"/>
    <property type="match status" value="1"/>
</dbReference>
<dbReference type="Gene3D" id="3.40.50.1820">
    <property type="entry name" value="alpha/beta hydrolase"/>
    <property type="match status" value="1"/>
</dbReference>
<evidence type="ECO:0000313" key="3">
    <source>
        <dbReference type="Proteomes" id="UP000465866"/>
    </source>
</evidence>
<feature type="domain" description="AB hydrolase-1" evidence="1">
    <location>
        <begin position="59"/>
        <end position="169"/>
    </location>
</feature>
<evidence type="ECO:0000259" key="1">
    <source>
        <dbReference type="Pfam" id="PF00561"/>
    </source>
</evidence>
<keyword evidence="2" id="KW-0378">Hydrolase</keyword>
<dbReference type="EMBL" id="AP022569">
    <property type="protein sequence ID" value="BBX47344.1"/>
    <property type="molecule type" value="Genomic_DNA"/>
</dbReference>
<gene>
    <name evidence="2" type="ORF">MCOO_33590</name>
</gene>
<dbReference type="KEGG" id="mcoo:MCOO_33590"/>
<accession>A0A7I7KZX5</accession>
<keyword evidence="3" id="KW-1185">Reference proteome</keyword>
<dbReference type="AlphaFoldDB" id="A0A7I7KZX5"/>
<proteinExistence type="predicted"/>
<dbReference type="InterPro" id="IPR029058">
    <property type="entry name" value="AB_hydrolase_fold"/>
</dbReference>
<reference evidence="2 3" key="1">
    <citation type="journal article" date="2019" name="Emerg. Microbes Infect.">
        <title>Comprehensive subspecies identification of 175 nontuberculous mycobacteria species based on 7547 genomic profiles.</title>
        <authorList>
            <person name="Matsumoto Y."/>
            <person name="Kinjo T."/>
            <person name="Motooka D."/>
            <person name="Nabeya D."/>
            <person name="Jung N."/>
            <person name="Uechi K."/>
            <person name="Horii T."/>
            <person name="Iida T."/>
            <person name="Fujita J."/>
            <person name="Nakamura S."/>
        </authorList>
    </citation>
    <scope>NUCLEOTIDE SEQUENCE [LARGE SCALE GENOMIC DNA]</scope>
    <source>
        <strain evidence="2 3">JCM 12404</strain>
    </source>
</reference>
<name>A0A7I7KZX5_9MYCO</name>
<organism evidence="2 3">
    <name type="scientific">Mycobacterium cookii</name>
    <dbReference type="NCBI Taxonomy" id="1775"/>
    <lineage>
        <taxon>Bacteria</taxon>
        <taxon>Bacillati</taxon>
        <taxon>Actinomycetota</taxon>
        <taxon>Actinomycetes</taxon>
        <taxon>Mycobacteriales</taxon>
        <taxon>Mycobacteriaceae</taxon>
        <taxon>Mycobacterium</taxon>
    </lineage>
</organism>
<dbReference type="InterPro" id="IPR000073">
    <property type="entry name" value="AB_hydrolase_1"/>
</dbReference>
<sequence>MASTPDPVAEHSAQIPDAANAALPGHLLRALEWRTGMEYVSARLAMRRIAGWPQGDGHPVLVLPGFLAGPSSTQLLRDVLRQLNYRVYDWGLGRNMGYRASMRQSLPARLHHIRERADGKRVSIIGWSAGGIYARELARAFPDDVRSVITLGSPFRGNHEASTAWRVWRLVNRGDDASEAIAEQALSRRARPLSVPTTCIYSKSDGIVAWQCCTSLPAAETENVEVRSSHLGYGHNVHTLSVIADRLAQPEGGWRPFRR</sequence>
<protein>
    <submittedName>
        <fullName evidence="2">Alpha/beta hydrolase</fullName>
    </submittedName>
</protein>
<evidence type="ECO:0000313" key="2">
    <source>
        <dbReference type="EMBL" id="BBX47344.1"/>
    </source>
</evidence>